<reference evidence="8 9" key="1">
    <citation type="journal article" date="2021" name="Int. J. Syst. Evol. Microbiol.">
        <title>Reticulibacter mediterranei gen. nov., sp. nov., within the new family Reticulibacteraceae fam. nov., and Ktedonospora formicarum gen. nov., sp. nov., Ktedonobacter robiniae sp. nov., Dictyobacter formicarum sp. nov. and Dictyobacter arantiisoli sp. nov., belonging to the class Ktedonobacteria.</title>
        <authorList>
            <person name="Yabe S."/>
            <person name="Zheng Y."/>
            <person name="Wang C.M."/>
            <person name="Sakai Y."/>
            <person name="Abe K."/>
            <person name="Yokota A."/>
            <person name="Donadio S."/>
            <person name="Cavaletti L."/>
            <person name="Monciardini P."/>
        </authorList>
    </citation>
    <scope>NUCLEOTIDE SEQUENCE [LARGE SCALE GENOMIC DNA]</scope>
    <source>
        <strain evidence="8 9">SOSP1-30</strain>
    </source>
</reference>
<keyword evidence="3 6" id="KW-0032">Aminotransferase</keyword>
<dbReference type="InterPro" id="IPR004838">
    <property type="entry name" value="NHTrfase_class1_PyrdxlP-BS"/>
</dbReference>
<sequence>MSTTHEREAHADGTPVDTLLSLTSPAQTLSTSATLAMNEAVVKRRAAGRETIHLGFGEAAFPLHPLLKAALAEAATSTSYAPVFGIPALRQAIAAYLTRTREVSYCADQIVVGPGSKALLFALVQILEGDILLPIPSWVSYAPIAHLGNRRVIGVQTEPDDHHRLTPQVLSQAMTQARQDGADPRILLVNTPSNPTGSMFDLTDVEALARWAREAGVTLISDEIYAELAHGWREHISPARFYPEGCIVTGGLSKAFSAGGWRLGYAALPSTTAGNKAMSALRSLASEIWSAAATPIQEAALAAFLPNSSVEHYVQCSALVHGYVARQLYDALTQLGIPCPRPAGGFYLYPDFSPWKTALLQRGIKTSQELAHYLLEEWDIATFPGSAFNEEPLTLHLRLATSLLCEPEHVTSQEEREAELWHVLDQAEALQSPGGKGHLFPMLGHAKARWAEVIHDLETRRVSH</sequence>
<keyword evidence="5" id="KW-0663">Pyridoxal phosphate</keyword>
<gene>
    <name evidence="8" type="primary">aspB_2</name>
    <name evidence="8" type="ORF">KSB_49160</name>
</gene>
<dbReference type="InterPro" id="IPR004839">
    <property type="entry name" value="Aminotransferase_I/II_large"/>
</dbReference>
<feature type="domain" description="Aminotransferase class I/classII large" evidence="7">
    <location>
        <begin position="52"/>
        <end position="399"/>
    </location>
</feature>
<dbReference type="InterPro" id="IPR015421">
    <property type="entry name" value="PyrdxlP-dep_Trfase_major"/>
</dbReference>
<proteinExistence type="inferred from homology"/>
<evidence type="ECO:0000256" key="5">
    <source>
        <dbReference type="ARBA" id="ARBA00022898"/>
    </source>
</evidence>
<comment type="caution">
    <text evidence="8">The sequence shown here is derived from an EMBL/GenBank/DDBJ whole genome shotgun (WGS) entry which is preliminary data.</text>
</comment>
<keyword evidence="4 6" id="KW-0808">Transferase</keyword>
<dbReference type="CDD" id="cd00609">
    <property type="entry name" value="AAT_like"/>
    <property type="match status" value="1"/>
</dbReference>
<organism evidence="8 9">
    <name type="scientific">Ktedonobacter robiniae</name>
    <dbReference type="NCBI Taxonomy" id="2778365"/>
    <lineage>
        <taxon>Bacteria</taxon>
        <taxon>Bacillati</taxon>
        <taxon>Chloroflexota</taxon>
        <taxon>Ktedonobacteria</taxon>
        <taxon>Ktedonobacterales</taxon>
        <taxon>Ktedonobacteraceae</taxon>
        <taxon>Ktedonobacter</taxon>
    </lineage>
</organism>
<dbReference type="Gene3D" id="3.90.1150.10">
    <property type="entry name" value="Aspartate Aminotransferase, domain 1"/>
    <property type="match status" value="1"/>
</dbReference>
<evidence type="ECO:0000313" key="9">
    <source>
        <dbReference type="Proteomes" id="UP000654345"/>
    </source>
</evidence>
<dbReference type="InterPro" id="IPR050596">
    <property type="entry name" value="AspAT/PAT-like"/>
</dbReference>
<dbReference type="InterPro" id="IPR015422">
    <property type="entry name" value="PyrdxlP-dep_Trfase_small"/>
</dbReference>
<dbReference type="Gene3D" id="3.40.640.10">
    <property type="entry name" value="Type I PLP-dependent aspartate aminotransferase-like (Major domain)"/>
    <property type="match status" value="1"/>
</dbReference>
<accession>A0ABQ3UUH4</accession>
<dbReference type="PROSITE" id="PS00105">
    <property type="entry name" value="AA_TRANSFER_CLASS_1"/>
    <property type="match status" value="1"/>
</dbReference>
<dbReference type="PANTHER" id="PTHR46383">
    <property type="entry name" value="ASPARTATE AMINOTRANSFERASE"/>
    <property type="match status" value="1"/>
</dbReference>
<evidence type="ECO:0000256" key="6">
    <source>
        <dbReference type="RuleBase" id="RU000481"/>
    </source>
</evidence>
<dbReference type="GO" id="GO:0008483">
    <property type="term" value="F:transaminase activity"/>
    <property type="evidence" value="ECO:0007669"/>
    <property type="project" value="UniProtKB-KW"/>
</dbReference>
<comment type="similarity">
    <text evidence="2 6">Belongs to the class-I pyridoxal-phosphate-dependent aminotransferase family.</text>
</comment>
<evidence type="ECO:0000256" key="4">
    <source>
        <dbReference type="ARBA" id="ARBA00022679"/>
    </source>
</evidence>
<dbReference type="PANTHER" id="PTHR46383:SF1">
    <property type="entry name" value="ASPARTATE AMINOTRANSFERASE"/>
    <property type="match status" value="1"/>
</dbReference>
<comment type="cofactor">
    <cofactor evidence="1 6">
        <name>pyridoxal 5'-phosphate</name>
        <dbReference type="ChEBI" id="CHEBI:597326"/>
    </cofactor>
</comment>
<evidence type="ECO:0000256" key="3">
    <source>
        <dbReference type="ARBA" id="ARBA00022576"/>
    </source>
</evidence>
<dbReference type="Pfam" id="PF00155">
    <property type="entry name" value="Aminotran_1_2"/>
    <property type="match status" value="1"/>
</dbReference>
<keyword evidence="9" id="KW-1185">Reference proteome</keyword>
<dbReference type="EMBL" id="BNJG01000002">
    <property type="protein sequence ID" value="GHO56441.1"/>
    <property type="molecule type" value="Genomic_DNA"/>
</dbReference>
<evidence type="ECO:0000256" key="1">
    <source>
        <dbReference type="ARBA" id="ARBA00001933"/>
    </source>
</evidence>
<dbReference type="SUPFAM" id="SSF53383">
    <property type="entry name" value="PLP-dependent transferases"/>
    <property type="match status" value="1"/>
</dbReference>
<dbReference type="Proteomes" id="UP000654345">
    <property type="component" value="Unassembled WGS sequence"/>
</dbReference>
<evidence type="ECO:0000313" key="8">
    <source>
        <dbReference type="EMBL" id="GHO56441.1"/>
    </source>
</evidence>
<protein>
    <recommendedName>
        <fullName evidence="6">Aminotransferase</fullName>
        <ecNumber evidence="6">2.6.1.-</ecNumber>
    </recommendedName>
</protein>
<dbReference type="RefSeq" id="WP_201372930.1">
    <property type="nucleotide sequence ID" value="NZ_BNJG01000002.1"/>
</dbReference>
<dbReference type="InterPro" id="IPR015424">
    <property type="entry name" value="PyrdxlP-dep_Trfase"/>
</dbReference>
<dbReference type="EC" id="2.6.1.-" evidence="6"/>
<name>A0ABQ3UUH4_9CHLR</name>
<evidence type="ECO:0000259" key="7">
    <source>
        <dbReference type="Pfam" id="PF00155"/>
    </source>
</evidence>
<evidence type="ECO:0000256" key="2">
    <source>
        <dbReference type="ARBA" id="ARBA00007441"/>
    </source>
</evidence>